<dbReference type="InterPro" id="IPR001647">
    <property type="entry name" value="HTH_TetR"/>
</dbReference>
<dbReference type="Proteomes" id="UP000519023">
    <property type="component" value="Unassembled WGS sequence"/>
</dbReference>
<dbReference type="AlphaFoldDB" id="A0A7X9WST4"/>
<evidence type="ECO:0000256" key="1">
    <source>
        <dbReference type="ARBA" id="ARBA00023125"/>
    </source>
</evidence>
<dbReference type="InterPro" id="IPR041490">
    <property type="entry name" value="KstR2_TetR_C"/>
</dbReference>
<dbReference type="PANTHER" id="PTHR30055:SF226">
    <property type="entry name" value="HTH-TYPE TRANSCRIPTIONAL REGULATOR PKSA"/>
    <property type="match status" value="1"/>
</dbReference>
<dbReference type="InterPro" id="IPR050109">
    <property type="entry name" value="HTH-type_TetR-like_transc_reg"/>
</dbReference>
<dbReference type="Pfam" id="PF00440">
    <property type="entry name" value="TetR_N"/>
    <property type="match status" value="1"/>
</dbReference>
<keyword evidence="5" id="KW-1185">Reference proteome</keyword>
<accession>A0A7X9WST4</accession>
<organism evidence="4 5">
    <name type="scientific">Sphingobium psychrophilum</name>
    <dbReference type="NCBI Taxonomy" id="2728834"/>
    <lineage>
        <taxon>Bacteria</taxon>
        <taxon>Pseudomonadati</taxon>
        <taxon>Pseudomonadota</taxon>
        <taxon>Alphaproteobacteria</taxon>
        <taxon>Sphingomonadales</taxon>
        <taxon>Sphingomonadaceae</taxon>
        <taxon>Sphingobium</taxon>
    </lineage>
</organism>
<gene>
    <name evidence="4" type="ORF">HHL08_03800</name>
</gene>
<protein>
    <submittedName>
        <fullName evidence="4">TetR/AcrR family transcriptional regulator</fullName>
    </submittedName>
</protein>
<proteinExistence type="predicted"/>
<dbReference type="PANTHER" id="PTHR30055">
    <property type="entry name" value="HTH-TYPE TRANSCRIPTIONAL REGULATOR RUTR"/>
    <property type="match status" value="1"/>
</dbReference>
<reference evidence="4 5" key="1">
    <citation type="submission" date="2020-04" db="EMBL/GenBank/DDBJ databases">
        <title>Sphingobium sp. AR-3-1 isolated from Arctic soil.</title>
        <authorList>
            <person name="Dahal R.H."/>
            <person name="Chaudhary D.K."/>
        </authorList>
    </citation>
    <scope>NUCLEOTIDE SEQUENCE [LARGE SCALE GENOMIC DNA]</scope>
    <source>
        <strain evidence="4 5">AR-3-1</strain>
    </source>
</reference>
<dbReference type="GO" id="GO:0000976">
    <property type="term" value="F:transcription cis-regulatory region binding"/>
    <property type="evidence" value="ECO:0007669"/>
    <property type="project" value="TreeGrafter"/>
</dbReference>
<dbReference type="GO" id="GO:0003700">
    <property type="term" value="F:DNA-binding transcription factor activity"/>
    <property type="evidence" value="ECO:0007669"/>
    <property type="project" value="TreeGrafter"/>
</dbReference>
<sequence>MKKHDLASGSNDEGSGRRRQILEIAAQLFAKKGYRGTSMRDIGEQAGVLGGSLYHHIKSKDALFVELHNAALDAAESSILQAIRPHDEPWARLTSACATLLDIQLAPDSRTMPMMNDFREVPDAVREQLVARRDRFEGVFRSLVADLPLPPHIDRSIYRNLLLSQLNSASDWYRARRLSPGQIAAQIVSIFRHE</sequence>
<dbReference type="PRINTS" id="PR00455">
    <property type="entry name" value="HTHTETR"/>
</dbReference>
<evidence type="ECO:0000256" key="2">
    <source>
        <dbReference type="PROSITE-ProRule" id="PRU00335"/>
    </source>
</evidence>
<dbReference type="Pfam" id="PF17932">
    <property type="entry name" value="TetR_C_24"/>
    <property type="match status" value="1"/>
</dbReference>
<keyword evidence="1 2" id="KW-0238">DNA-binding</keyword>
<evidence type="ECO:0000259" key="3">
    <source>
        <dbReference type="PROSITE" id="PS50977"/>
    </source>
</evidence>
<evidence type="ECO:0000313" key="4">
    <source>
        <dbReference type="EMBL" id="NML09269.1"/>
    </source>
</evidence>
<comment type="caution">
    <text evidence="4">The sequence shown here is derived from an EMBL/GenBank/DDBJ whole genome shotgun (WGS) entry which is preliminary data.</text>
</comment>
<dbReference type="RefSeq" id="WP_169571151.1">
    <property type="nucleotide sequence ID" value="NZ_JABBFV010000002.1"/>
</dbReference>
<dbReference type="InterPro" id="IPR009057">
    <property type="entry name" value="Homeodomain-like_sf"/>
</dbReference>
<dbReference type="Gene3D" id="1.10.357.10">
    <property type="entry name" value="Tetracycline Repressor, domain 2"/>
    <property type="match status" value="1"/>
</dbReference>
<feature type="domain" description="HTH tetR-type" evidence="3">
    <location>
        <begin position="15"/>
        <end position="75"/>
    </location>
</feature>
<evidence type="ECO:0000313" key="5">
    <source>
        <dbReference type="Proteomes" id="UP000519023"/>
    </source>
</evidence>
<dbReference type="SUPFAM" id="SSF46689">
    <property type="entry name" value="Homeodomain-like"/>
    <property type="match status" value="1"/>
</dbReference>
<feature type="DNA-binding region" description="H-T-H motif" evidence="2">
    <location>
        <begin position="38"/>
        <end position="57"/>
    </location>
</feature>
<name>A0A7X9WST4_9SPHN</name>
<dbReference type="Gene3D" id="1.10.10.60">
    <property type="entry name" value="Homeodomain-like"/>
    <property type="match status" value="1"/>
</dbReference>
<dbReference type="EMBL" id="JABBFV010000002">
    <property type="protein sequence ID" value="NML09269.1"/>
    <property type="molecule type" value="Genomic_DNA"/>
</dbReference>
<dbReference type="PROSITE" id="PS50977">
    <property type="entry name" value="HTH_TETR_2"/>
    <property type="match status" value="1"/>
</dbReference>